<keyword evidence="1" id="KW-0472">Membrane</keyword>
<proteinExistence type="predicted"/>
<dbReference type="GO" id="GO:0016020">
    <property type="term" value="C:membrane"/>
    <property type="evidence" value="ECO:0007669"/>
    <property type="project" value="InterPro"/>
</dbReference>
<evidence type="ECO:0000313" key="3">
    <source>
        <dbReference type="Proteomes" id="UP000288012"/>
    </source>
</evidence>
<feature type="transmembrane region" description="Helical" evidence="1">
    <location>
        <begin position="6"/>
        <end position="26"/>
    </location>
</feature>
<dbReference type="RefSeq" id="WP_127057220.1">
    <property type="nucleotide sequence ID" value="NZ_RZGR01000003.1"/>
</dbReference>
<keyword evidence="3" id="KW-1185">Reference proteome</keyword>
<dbReference type="AlphaFoldDB" id="A0A3S0XUF3"/>
<evidence type="ECO:0000256" key="1">
    <source>
        <dbReference type="SAM" id="Phobius"/>
    </source>
</evidence>
<feature type="transmembrane region" description="Helical" evidence="1">
    <location>
        <begin position="73"/>
        <end position="96"/>
    </location>
</feature>
<reference evidence="2 3" key="1">
    <citation type="submission" date="2018-12" db="EMBL/GenBank/DDBJ databases">
        <title>Legionella sp,whole genome shotgun sequence.</title>
        <authorList>
            <person name="Wu H."/>
        </authorList>
    </citation>
    <scope>NUCLEOTIDE SEQUENCE [LARGE SCALE GENOMIC DNA]</scope>
    <source>
        <strain evidence="3">km714</strain>
    </source>
</reference>
<dbReference type="InterPro" id="IPR003425">
    <property type="entry name" value="CCB3/YggT"/>
</dbReference>
<comment type="caution">
    <text evidence="2">The sequence shown here is derived from an EMBL/GenBank/DDBJ whole genome shotgun (WGS) entry which is preliminary data.</text>
</comment>
<organism evidence="2 3">
    <name type="scientific">Legionella septentrionalis</name>
    <dbReference type="NCBI Taxonomy" id="2498109"/>
    <lineage>
        <taxon>Bacteria</taxon>
        <taxon>Pseudomonadati</taxon>
        <taxon>Pseudomonadota</taxon>
        <taxon>Gammaproteobacteria</taxon>
        <taxon>Legionellales</taxon>
        <taxon>Legionellaceae</taxon>
        <taxon>Legionella</taxon>
    </lineage>
</organism>
<gene>
    <name evidence="2" type="ORF">EKM59_01305</name>
</gene>
<accession>A0A3S0XUF3</accession>
<dbReference type="Pfam" id="PF02325">
    <property type="entry name" value="CCB3_YggT"/>
    <property type="match status" value="2"/>
</dbReference>
<feature type="transmembrane region" description="Helical" evidence="1">
    <location>
        <begin position="166"/>
        <end position="186"/>
    </location>
</feature>
<protein>
    <submittedName>
        <fullName evidence="2">YggT family protein</fullName>
    </submittedName>
</protein>
<keyword evidence="1" id="KW-0812">Transmembrane</keyword>
<dbReference type="Proteomes" id="UP000288012">
    <property type="component" value="Unassembled WGS sequence"/>
</dbReference>
<sequence>MGSGLVAVGYFLFHLFFGLLISLLWLRILLRYFRISALNPVSQLLHKFSQPMLKPITGLFPVKTLISRYDWPAIIVLIAIEIIKFALINILFLGMALPLLWILIYILADLIIQPCNLLFYAILAYAIMSWVNPMWKHPLADILYRITQPALSIGRRIIPNISGFDFSPIVIMIILKVIVLFIQASLPLPLI</sequence>
<name>A0A3S0XUF3_9GAMM</name>
<evidence type="ECO:0000313" key="2">
    <source>
        <dbReference type="EMBL" id="RUQ90734.1"/>
    </source>
</evidence>
<dbReference type="EMBL" id="RZGR01000003">
    <property type="protein sequence ID" value="RUQ90734.1"/>
    <property type="molecule type" value="Genomic_DNA"/>
</dbReference>
<keyword evidence="1" id="KW-1133">Transmembrane helix</keyword>